<proteinExistence type="predicted"/>
<evidence type="ECO:0000313" key="4">
    <source>
        <dbReference type="Proteomes" id="UP000438991"/>
    </source>
</evidence>
<evidence type="ECO:0000313" key="3">
    <source>
        <dbReference type="EMBL" id="MTW18440.1"/>
    </source>
</evidence>
<feature type="region of interest" description="Disordered" evidence="1">
    <location>
        <begin position="136"/>
        <end position="157"/>
    </location>
</feature>
<evidence type="ECO:0000256" key="1">
    <source>
        <dbReference type="SAM" id="MobiDB-lite"/>
    </source>
</evidence>
<accession>A0A9X5AUK1</accession>
<dbReference type="InterPro" id="IPR046668">
    <property type="entry name" value="DUF6538"/>
</dbReference>
<dbReference type="RefSeq" id="WP_155480899.1">
    <property type="nucleotide sequence ID" value="NZ_WNKV01000017.1"/>
</dbReference>
<protein>
    <recommendedName>
        <fullName evidence="2">DUF6538 domain-containing protein</fullName>
    </recommendedName>
</protein>
<gene>
    <name evidence="3" type="ORF">GJ689_19760</name>
</gene>
<evidence type="ECO:0000259" key="2">
    <source>
        <dbReference type="Pfam" id="PF20172"/>
    </source>
</evidence>
<sequence length="301" mass="33619">MTYLIRRGSTWHFRFRLPDDLRGHAVPDHWPSNLEPLVNRKLGRLKQEITESLRTAENSIARARAGVRIGDTELLVREARRFLAEGPALTIPEDVIEFLAERRAQELLAADDALRAKGLGLDLERVREVAFAGLGVPAGEPPSEPAQAPPRRGMTRDDLGRSELAQLEVRDVRRDPETGIAFLDITDERGKALKAKTSKRQVPLHPVLGEIGFFEFLDVRRAAAADETARLFPAWSRAARRRVGGERRGRSGSTTGAASTSRSSGRTAARTSATRRSRPCWRRSARPRGRRARSFPATRRE</sequence>
<organism evidence="3 4">
    <name type="scientific">Rhodoplanes serenus</name>
    <dbReference type="NCBI Taxonomy" id="200615"/>
    <lineage>
        <taxon>Bacteria</taxon>
        <taxon>Pseudomonadati</taxon>
        <taxon>Pseudomonadota</taxon>
        <taxon>Alphaproteobacteria</taxon>
        <taxon>Hyphomicrobiales</taxon>
        <taxon>Nitrobacteraceae</taxon>
        <taxon>Rhodoplanes</taxon>
    </lineage>
</organism>
<dbReference type="AlphaFoldDB" id="A0A9X5AUK1"/>
<dbReference type="Pfam" id="PF20172">
    <property type="entry name" value="DUF6538"/>
    <property type="match status" value="1"/>
</dbReference>
<feature type="compositionally biased region" description="Basic residues" evidence="1">
    <location>
        <begin position="273"/>
        <end position="293"/>
    </location>
</feature>
<dbReference type="Proteomes" id="UP000438991">
    <property type="component" value="Unassembled WGS sequence"/>
</dbReference>
<dbReference type="EMBL" id="WNKV01000017">
    <property type="protein sequence ID" value="MTW18440.1"/>
    <property type="molecule type" value="Genomic_DNA"/>
</dbReference>
<feature type="compositionally biased region" description="Low complexity" evidence="1">
    <location>
        <begin position="251"/>
        <end position="272"/>
    </location>
</feature>
<feature type="region of interest" description="Disordered" evidence="1">
    <location>
        <begin position="239"/>
        <end position="301"/>
    </location>
</feature>
<comment type="caution">
    <text evidence="3">The sequence shown here is derived from an EMBL/GenBank/DDBJ whole genome shotgun (WGS) entry which is preliminary data.</text>
</comment>
<feature type="domain" description="DUF6538" evidence="2">
    <location>
        <begin position="3"/>
        <end position="81"/>
    </location>
</feature>
<feature type="compositionally biased region" description="Pro residues" evidence="1">
    <location>
        <begin position="139"/>
        <end position="148"/>
    </location>
</feature>
<reference evidence="3 4" key="1">
    <citation type="submission" date="2019-11" db="EMBL/GenBank/DDBJ databases">
        <title>Whole-genome sequence of Rhodoplanes serenus DSM 18633, type strain.</title>
        <authorList>
            <person name="Kyndt J.A."/>
            <person name="Meyer T.E."/>
        </authorList>
    </citation>
    <scope>NUCLEOTIDE SEQUENCE [LARGE SCALE GENOMIC DNA]</scope>
    <source>
        <strain evidence="3 4">DSM 18633</strain>
    </source>
</reference>
<name>A0A9X5AUK1_9BRAD</name>